<organism evidence="1 2">
    <name type="scientific">Desulfofundulus kuznetsovii (strain DSM 6115 / VKM B-1805 / 17)</name>
    <name type="common">Desulfotomaculum kuznetsovii</name>
    <dbReference type="NCBI Taxonomy" id="760568"/>
    <lineage>
        <taxon>Bacteria</taxon>
        <taxon>Bacillati</taxon>
        <taxon>Bacillota</taxon>
        <taxon>Clostridia</taxon>
        <taxon>Eubacteriales</taxon>
        <taxon>Peptococcaceae</taxon>
        <taxon>Desulfofundulus</taxon>
    </lineage>
</organism>
<sequence length="332" mass="35681">MKKIGVLVTVMLFLFSLLGLTGCGSGGEKQGGSQQGDGKTANHLTFATAGTGGTFYPLGGGMAKIISKYVPSLQVTAEATGGSVENARLLDRGEADLAFMAGDVAYEAYHGLGDFQNEKKKFFALFKTYSEPLHIVTLQDKKINSIMDLKGKKVAVGSPGSGTEVKARALLNALGITYNDIDEQYLSFAEASDALKDNNIDAAIMAVGAPASAVMDLSAVREVKLISLTPEEISKVKEKHPYFFESKIEKGVYEKIPVEVETVAVPIVVAARADLPEQTAYEVVKAIFEHLPELQTVHRVAKEITLETAVPAVVPLHPGAERYFKEKGLTWK</sequence>
<dbReference type="Proteomes" id="UP000009229">
    <property type="component" value="Chromosome"/>
</dbReference>
<dbReference type="AlphaFoldDB" id="A0AAU8PKC1"/>
<proteinExistence type="predicted"/>
<name>A0AAU8PKC1_DESK7</name>
<keyword evidence="2" id="KW-1185">Reference proteome</keyword>
<keyword evidence="1" id="KW-0675">Receptor</keyword>
<reference evidence="2" key="1">
    <citation type="submission" date="2011-05" db="EMBL/GenBank/DDBJ databases">
        <title>Complete sequence of Desulfotomaculum kuznetsovii DSM 6115.</title>
        <authorList>
            <person name="Lucas S."/>
            <person name="Han J."/>
            <person name="Lapidus A."/>
            <person name="Cheng J.-F."/>
            <person name="Goodwin L."/>
            <person name="Pitluck S."/>
            <person name="Peters L."/>
            <person name="Mikhailova N."/>
            <person name="Lu M."/>
            <person name="Saunders E."/>
            <person name="Han C."/>
            <person name="Tapia R."/>
            <person name="Land M."/>
            <person name="Hauser L."/>
            <person name="Kyrpides N."/>
            <person name="Ivanova N."/>
            <person name="Pagani I."/>
            <person name="Nazina T."/>
            <person name="Ivanova A."/>
            <person name="Parshina S."/>
            <person name="Kuever J."/>
            <person name="Muyzer G."/>
            <person name="Plugge C."/>
            <person name="Stams A."/>
            <person name="Woyke T."/>
        </authorList>
    </citation>
    <scope>NUCLEOTIDE SEQUENCE [LARGE SCALE GENOMIC DNA]</scope>
    <source>
        <strain evidence="2">DSM 6115 / VKM B-1805 / 17</strain>
    </source>
</reference>
<dbReference type="PROSITE" id="PS51257">
    <property type="entry name" value="PROKAR_LIPOPROTEIN"/>
    <property type="match status" value="1"/>
</dbReference>
<evidence type="ECO:0000313" key="1">
    <source>
        <dbReference type="EMBL" id="AEG16609.1"/>
    </source>
</evidence>
<dbReference type="PANTHER" id="PTHR42941:SF1">
    <property type="entry name" value="SLL1037 PROTEIN"/>
    <property type="match status" value="1"/>
</dbReference>
<dbReference type="CDD" id="cd13567">
    <property type="entry name" value="PBP2_TtGluBP"/>
    <property type="match status" value="1"/>
</dbReference>
<dbReference type="RefSeq" id="WP_013824119.1">
    <property type="nucleotide sequence ID" value="NC_015573.1"/>
</dbReference>
<dbReference type="InterPro" id="IPR011852">
    <property type="entry name" value="TRAP_TAXI"/>
</dbReference>
<protein>
    <submittedName>
        <fullName evidence="1">TRAP transporter solute receptor, TAXI family</fullName>
    </submittedName>
</protein>
<dbReference type="NCBIfam" id="TIGR02122">
    <property type="entry name" value="TRAP_TAXI"/>
    <property type="match status" value="1"/>
</dbReference>
<dbReference type="Gene3D" id="3.40.190.10">
    <property type="entry name" value="Periplasmic binding protein-like II"/>
    <property type="match status" value="2"/>
</dbReference>
<dbReference type="EMBL" id="CP002770">
    <property type="protein sequence ID" value="AEG16609.1"/>
    <property type="molecule type" value="Genomic_DNA"/>
</dbReference>
<evidence type="ECO:0000313" key="2">
    <source>
        <dbReference type="Proteomes" id="UP000009229"/>
    </source>
</evidence>
<gene>
    <name evidence="1" type="ordered locus">Desku_3115</name>
</gene>
<dbReference type="KEGG" id="dku:Desku_3115"/>
<dbReference type="Pfam" id="PF16868">
    <property type="entry name" value="NMT1_3"/>
    <property type="match status" value="1"/>
</dbReference>
<dbReference type="SUPFAM" id="SSF53850">
    <property type="entry name" value="Periplasmic binding protein-like II"/>
    <property type="match status" value="1"/>
</dbReference>
<dbReference type="PANTHER" id="PTHR42941">
    <property type="entry name" value="SLL1037 PROTEIN"/>
    <property type="match status" value="1"/>
</dbReference>
<accession>A0AAU8PKC1</accession>